<dbReference type="GO" id="GO:0016281">
    <property type="term" value="C:eukaryotic translation initiation factor 4F complex"/>
    <property type="evidence" value="ECO:0007669"/>
    <property type="project" value="TreeGrafter"/>
</dbReference>
<evidence type="ECO:0000313" key="9">
    <source>
        <dbReference type="EMBL" id="JAS23886.1"/>
    </source>
</evidence>
<dbReference type="PANTHER" id="PTHR11960">
    <property type="entry name" value="EUKARYOTIC TRANSLATION INITIATION FACTOR 4E RELATED"/>
    <property type="match status" value="1"/>
</dbReference>
<dbReference type="EMBL" id="GEDC01013412">
    <property type="protein sequence ID" value="JAS23886.1"/>
    <property type="molecule type" value="Transcribed_RNA"/>
</dbReference>
<dbReference type="InterPro" id="IPR023398">
    <property type="entry name" value="TIF_eIF4e-like"/>
</dbReference>
<dbReference type="GO" id="GO:0003743">
    <property type="term" value="F:translation initiation factor activity"/>
    <property type="evidence" value="ECO:0007669"/>
    <property type="project" value="UniProtKB-KW"/>
</dbReference>
<accession>A0A1B6DE09</accession>
<keyword evidence="2 7" id="KW-0396">Initiation factor</keyword>
<dbReference type="AlphaFoldDB" id="A0A1B6DE09"/>
<sequence length="211" mass="24331">MAAIKVDNMELAEKTETQIGIEPELLIKHPLQNTWTLWYFENDKKKSWEENLREIASFSTVEDFWSLYNHIKCASELRIGCDYSLFKKGIRPMWEDESNKQGGRWLISLDRKQRETELDNFWLEILLCMIGEAFDDHSEDVCGAVVNIRSKADKIALWTSDSSSSKSEGVIYIGKKIKERLKIAPKATIGYQIHKDTMEKAGSVAKNTYTV</sequence>
<reference evidence="9" key="1">
    <citation type="submission" date="2015-12" db="EMBL/GenBank/DDBJ databases">
        <title>De novo transcriptome assembly of four potential Pierce s Disease insect vectors from Arizona vineyards.</title>
        <authorList>
            <person name="Tassone E.E."/>
        </authorList>
    </citation>
    <scope>NUCLEOTIDE SEQUENCE</scope>
</reference>
<evidence type="ECO:0000256" key="7">
    <source>
        <dbReference type="RuleBase" id="RU004374"/>
    </source>
</evidence>
<dbReference type="GO" id="GO:0006417">
    <property type="term" value="P:regulation of translation"/>
    <property type="evidence" value="ECO:0007669"/>
    <property type="project" value="UniProtKB-KW"/>
</dbReference>
<dbReference type="Pfam" id="PF01652">
    <property type="entry name" value="IF4E"/>
    <property type="match status" value="1"/>
</dbReference>
<evidence type="ECO:0000256" key="5">
    <source>
        <dbReference type="ARBA" id="ARBA00022917"/>
    </source>
</evidence>
<dbReference type="PROSITE" id="PS00813">
    <property type="entry name" value="IF4E"/>
    <property type="match status" value="1"/>
</dbReference>
<evidence type="ECO:0000256" key="3">
    <source>
        <dbReference type="ARBA" id="ARBA00022845"/>
    </source>
</evidence>
<keyword evidence="4 7" id="KW-0694">RNA-binding</keyword>
<evidence type="ECO:0000256" key="2">
    <source>
        <dbReference type="ARBA" id="ARBA00022540"/>
    </source>
</evidence>
<comment type="similarity">
    <text evidence="1 7">Belongs to the eukaryotic initiation factor 4E family.</text>
</comment>
<dbReference type="PANTHER" id="PTHR11960:SF8">
    <property type="entry name" value="EUKARYOTIC TRANSLATION INITIATION FACTOR 4E1-RELATED"/>
    <property type="match status" value="1"/>
</dbReference>
<evidence type="ECO:0000313" key="8">
    <source>
        <dbReference type="EMBL" id="JAS17180.1"/>
    </source>
</evidence>
<organism evidence="9">
    <name type="scientific">Clastoptera arizonana</name>
    <name type="common">Arizona spittle bug</name>
    <dbReference type="NCBI Taxonomy" id="38151"/>
    <lineage>
        <taxon>Eukaryota</taxon>
        <taxon>Metazoa</taxon>
        <taxon>Ecdysozoa</taxon>
        <taxon>Arthropoda</taxon>
        <taxon>Hexapoda</taxon>
        <taxon>Insecta</taxon>
        <taxon>Pterygota</taxon>
        <taxon>Neoptera</taxon>
        <taxon>Paraneoptera</taxon>
        <taxon>Hemiptera</taxon>
        <taxon>Auchenorrhyncha</taxon>
        <taxon>Cercopoidea</taxon>
        <taxon>Clastopteridae</taxon>
        <taxon>Clastoptera</taxon>
    </lineage>
</organism>
<dbReference type="Gene3D" id="3.30.760.10">
    <property type="entry name" value="RNA Cap, Translation Initiation Factor Eif4e"/>
    <property type="match status" value="1"/>
</dbReference>
<dbReference type="InterPro" id="IPR001040">
    <property type="entry name" value="TIF_eIF_4E"/>
</dbReference>
<keyword evidence="5 7" id="KW-0648">Protein biosynthesis</keyword>
<keyword evidence="3" id="KW-0810">Translation regulation</keyword>
<dbReference type="InterPro" id="IPR019770">
    <property type="entry name" value="TIF_eIF_4E_CS"/>
</dbReference>
<dbReference type="GO" id="GO:0000340">
    <property type="term" value="F:RNA 7-methylguanosine cap binding"/>
    <property type="evidence" value="ECO:0007669"/>
    <property type="project" value="UniProtKB-ARBA"/>
</dbReference>
<gene>
    <name evidence="8" type="ORF">g.17702</name>
    <name evidence="9" type="ORF">g.17703</name>
</gene>
<proteinExistence type="inferred from homology"/>
<evidence type="ECO:0000256" key="1">
    <source>
        <dbReference type="ARBA" id="ARBA00009860"/>
    </source>
</evidence>
<dbReference type="EMBL" id="GEDC01020118">
    <property type="protein sequence ID" value="JAS17180.1"/>
    <property type="molecule type" value="Transcribed_RNA"/>
</dbReference>
<protein>
    <recommendedName>
        <fullName evidence="6">eIF-4F 25 kDa subunit</fullName>
    </recommendedName>
</protein>
<evidence type="ECO:0000256" key="6">
    <source>
        <dbReference type="ARBA" id="ARBA00032656"/>
    </source>
</evidence>
<name>A0A1B6DE09_9HEMI</name>
<dbReference type="SUPFAM" id="SSF55418">
    <property type="entry name" value="eIF4e-like"/>
    <property type="match status" value="1"/>
</dbReference>
<evidence type="ECO:0000256" key="4">
    <source>
        <dbReference type="ARBA" id="ARBA00022884"/>
    </source>
</evidence>